<name>A0A239VIL6_9MICO</name>
<sequence>MSGFSSSQVGVALRVVGVAVDVGRSGGRRRVLHDVSVDFSAGEFVAVIGPNGSGKSTLLRALAGLVPYAGVVHTGAGGCPGPCDIALMPQSAQLPEGMSVAEYVLLGRTPYVRFFARHSFRDHAVVADVVERLGLGGLAGRSVRELSGGEAQRVMLARVLAQQAPVIVLDEPTSSLDIGTARDVLDFVDEHRRGEGVTVVAAIHDLTVAARYADRVVLLDQGRVRAVGAPAEVLCADVLSQVYRSPLLVHRIGEQFVVLPA</sequence>
<dbReference type="EMBL" id="LT906453">
    <property type="protein sequence ID" value="SNV21952.1"/>
    <property type="molecule type" value="Genomic_DNA"/>
</dbReference>
<dbReference type="PANTHER" id="PTHR42794">
    <property type="entry name" value="HEMIN IMPORT ATP-BINDING PROTEIN HMUV"/>
    <property type="match status" value="1"/>
</dbReference>
<dbReference type="SUPFAM" id="SSF52540">
    <property type="entry name" value="P-loop containing nucleoside triphosphate hydrolases"/>
    <property type="match status" value="1"/>
</dbReference>
<dbReference type="InterPro" id="IPR003593">
    <property type="entry name" value="AAA+_ATPase"/>
</dbReference>
<dbReference type="PROSITE" id="PS00211">
    <property type="entry name" value="ABC_TRANSPORTER_1"/>
    <property type="match status" value="1"/>
</dbReference>
<dbReference type="Pfam" id="PF00005">
    <property type="entry name" value="ABC_tran"/>
    <property type="match status" value="1"/>
</dbReference>
<proteinExistence type="predicted"/>
<dbReference type="GO" id="GO:0016887">
    <property type="term" value="F:ATP hydrolysis activity"/>
    <property type="evidence" value="ECO:0007669"/>
    <property type="project" value="InterPro"/>
</dbReference>
<dbReference type="PROSITE" id="PS50893">
    <property type="entry name" value="ABC_TRANSPORTER_2"/>
    <property type="match status" value="1"/>
</dbReference>
<dbReference type="KEGG" id="dco:SAMEA4475696_1398"/>
<dbReference type="STRING" id="1121387.GCA_000429885_01911"/>
<evidence type="ECO:0000256" key="2">
    <source>
        <dbReference type="ARBA" id="ARBA00022741"/>
    </source>
</evidence>
<evidence type="ECO:0000259" key="5">
    <source>
        <dbReference type="PROSITE" id="PS50893"/>
    </source>
</evidence>
<dbReference type="Proteomes" id="UP000242637">
    <property type="component" value="Chromosome 1"/>
</dbReference>
<reference evidence="6 7" key="1">
    <citation type="submission" date="2017-06" db="EMBL/GenBank/DDBJ databases">
        <authorList>
            <consortium name="Pathogen Informatics"/>
        </authorList>
    </citation>
    <scope>NUCLEOTIDE SEQUENCE [LARGE SCALE GENOMIC DNA]</scope>
    <source>
        <strain evidence="6 7">NCTC13039</strain>
    </source>
</reference>
<dbReference type="InterPro" id="IPR017871">
    <property type="entry name" value="ABC_transporter-like_CS"/>
</dbReference>
<dbReference type="OrthoDB" id="5296765at2"/>
<protein>
    <submittedName>
        <fullName evidence="6">Hemin import ATP-binding protein HmuV</fullName>
        <ecNumber evidence="6">3.6.3.-</ecNumber>
    </submittedName>
</protein>
<gene>
    <name evidence="6" type="primary">hmuV_2</name>
    <name evidence="6" type="ORF">SAMEA4475696_01398</name>
</gene>
<keyword evidence="2" id="KW-0547">Nucleotide-binding</keyword>
<dbReference type="InterPro" id="IPR003439">
    <property type="entry name" value="ABC_transporter-like_ATP-bd"/>
</dbReference>
<dbReference type="Gene3D" id="3.40.50.300">
    <property type="entry name" value="P-loop containing nucleotide triphosphate hydrolases"/>
    <property type="match status" value="1"/>
</dbReference>
<keyword evidence="4" id="KW-1278">Translocase</keyword>
<keyword evidence="6" id="KW-0378">Hydrolase</keyword>
<evidence type="ECO:0000313" key="6">
    <source>
        <dbReference type="EMBL" id="SNV21952.1"/>
    </source>
</evidence>
<dbReference type="EC" id="3.6.3.-" evidence="6"/>
<dbReference type="GeneID" id="63459617"/>
<evidence type="ECO:0000256" key="3">
    <source>
        <dbReference type="ARBA" id="ARBA00022840"/>
    </source>
</evidence>
<dbReference type="PANTHER" id="PTHR42794:SF1">
    <property type="entry name" value="HEMIN IMPORT ATP-BINDING PROTEIN HMUV"/>
    <property type="match status" value="1"/>
</dbReference>
<feature type="domain" description="ABC transporter" evidence="5">
    <location>
        <begin position="13"/>
        <end position="246"/>
    </location>
</feature>
<keyword evidence="3 6" id="KW-0067">ATP-binding</keyword>
<keyword evidence="1" id="KW-0813">Transport</keyword>
<evidence type="ECO:0000256" key="1">
    <source>
        <dbReference type="ARBA" id="ARBA00022448"/>
    </source>
</evidence>
<dbReference type="AlphaFoldDB" id="A0A239VIL6"/>
<evidence type="ECO:0000256" key="4">
    <source>
        <dbReference type="ARBA" id="ARBA00022967"/>
    </source>
</evidence>
<dbReference type="CDD" id="cd03214">
    <property type="entry name" value="ABC_Iron-Siderophores_B12_Hemin"/>
    <property type="match status" value="1"/>
</dbReference>
<dbReference type="SMART" id="SM00382">
    <property type="entry name" value="AAA"/>
    <property type="match status" value="1"/>
</dbReference>
<dbReference type="GO" id="GO:0005524">
    <property type="term" value="F:ATP binding"/>
    <property type="evidence" value="ECO:0007669"/>
    <property type="project" value="UniProtKB-KW"/>
</dbReference>
<dbReference type="InterPro" id="IPR027417">
    <property type="entry name" value="P-loop_NTPase"/>
</dbReference>
<organism evidence="6 7">
    <name type="scientific">Dermatophilus congolensis</name>
    <dbReference type="NCBI Taxonomy" id="1863"/>
    <lineage>
        <taxon>Bacteria</taxon>
        <taxon>Bacillati</taxon>
        <taxon>Actinomycetota</taxon>
        <taxon>Actinomycetes</taxon>
        <taxon>Micrococcales</taxon>
        <taxon>Dermatophilaceae</taxon>
        <taxon>Dermatophilus</taxon>
    </lineage>
</organism>
<evidence type="ECO:0000313" key="7">
    <source>
        <dbReference type="Proteomes" id="UP000242637"/>
    </source>
</evidence>
<accession>A0A239VIL6</accession>
<dbReference type="RefSeq" id="WP_051277734.1">
    <property type="nucleotide sequence ID" value="NZ_JAAFNJ010000001.1"/>
</dbReference>
<keyword evidence="7" id="KW-1185">Reference proteome</keyword>